<feature type="coiled-coil region" evidence="9">
    <location>
        <begin position="205"/>
        <end position="232"/>
    </location>
</feature>
<evidence type="ECO:0000313" key="12">
    <source>
        <dbReference type="EMBL" id="UUI70322.1"/>
    </source>
</evidence>
<dbReference type="InterPro" id="IPR003594">
    <property type="entry name" value="HATPase_dom"/>
</dbReference>
<evidence type="ECO:0000256" key="10">
    <source>
        <dbReference type="SAM" id="Phobius"/>
    </source>
</evidence>
<evidence type="ECO:0000313" key="13">
    <source>
        <dbReference type="Proteomes" id="UP001316384"/>
    </source>
</evidence>
<evidence type="ECO:0000259" key="11">
    <source>
        <dbReference type="SMART" id="SM00387"/>
    </source>
</evidence>
<dbReference type="Gene3D" id="1.20.5.1930">
    <property type="match status" value="1"/>
</dbReference>
<feature type="transmembrane region" description="Helical" evidence="10">
    <location>
        <begin position="105"/>
        <end position="122"/>
    </location>
</feature>
<name>A0ABY5KIM0_9CELL</name>
<dbReference type="EC" id="2.7.13.3" evidence="2"/>
<feature type="domain" description="Histidine kinase/HSP90-like ATPase" evidence="11">
    <location>
        <begin position="278"/>
        <end position="369"/>
    </location>
</feature>
<organism evidence="12 13">
    <name type="scientific">Cellulomonas xiejunii</name>
    <dbReference type="NCBI Taxonomy" id="2968083"/>
    <lineage>
        <taxon>Bacteria</taxon>
        <taxon>Bacillati</taxon>
        <taxon>Actinomycetota</taxon>
        <taxon>Actinomycetes</taxon>
        <taxon>Micrococcales</taxon>
        <taxon>Cellulomonadaceae</taxon>
        <taxon>Cellulomonas</taxon>
    </lineage>
</organism>
<keyword evidence="13" id="KW-1185">Reference proteome</keyword>
<evidence type="ECO:0000256" key="4">
    <source>
        <dbReference type="ARBA" id="ARBA00022679"/>
    </source>
</evidence>
<evidence type="ECO:0000256" key="6">
    <source>
        <dbReference type="ARBA" id="ARBA00022777"/>
    </source>
</evidence>
<dbReference type="InterPro" id="IPR011712">
    <property type="entry name" value="Sig_transdc_His_kin_sub3_dim/P"/>
</dbReference>
<keyword evidence="10" id="KW-0472">Membrane</keyword>
<dbReference type="CDD" id="cd16917">
    <property type="entry name" value="HATPase_UhpB-NarQ-NarX-like"/>
    <property type="match status" value="1"/>
</dbReference>
<keyword evidence="7" id="KW-0067">ATP-binding</keyword>
<evidence type="ECO:0000256" key="7">
    <source>
        <dbReference type="ARBA" id="ARBA00022840"/>
    </source>
</evidence>
<evidence type="ECO:0000256" key="3">
    <source>
        <dbReference type="ARBA" id="ARBA00022553"/>
    </source>
</evidence>
<evidence type="ECO:0000256" key="9">
    <source>
        <dbReference type="SAM" id="Coils"/>
    </source>
</evidence>
<reference evidence="12 13" key="1">
    <citation type="submission" date="2022-07" db="EMBL/GenBank/DDBJ databases">
        <title>Novel species in genus cellulomonas.</title>
        <authorList>
            <person name="Ye L."/>
        </authorList>
    </citation>
    <scope>NUCLEOTIDE SEQUENCE [LARGE SCALE GENOMIC DNA]</scope>
    <source>
        <strain evidence="13">zg-B89</strain>
    </source>
</reference>
<dbReference type="GO" id="GO:0016301">
    <property type="term" value="F:kinase activity"/>
    <property type="evidence" value="ECO:0007669"/>
    <property type="project" value="UniProtKB-KW"/>
</dbReference>
<feature type="transmembrane region" description="Helical" evidence="10">
    <location>
        <begin position="35"/>
        <end position="55"/>
    </location>
</feature>
<protein>
    <recommendedName>
        <fullName evidence="2">histidine kinase</fullName>
        <ecNumber evidence="2">2.7.13.3</ecNumber>
    </recommendedName>
</protein>
<keyword evidence="4" id="KW-0808">Transferase</keyword>
<keyword evidence="10" id="KW-0812">Transmembrane</keyword>
<dbReference type="Pfam" id="PF02518">
    <property type="entry name" value="HATPase_c"/>
    <property type="match status" value="1"/>
</dbReference>
<keyword evidence="9" id="KW-0175">Coiled coil</keyword>
<evidence type="ECO:0000256" key="8">
    <source>
        <dbReference type="ARBA" id="ARBA00023012"/>
    </source>
</evidence>
<sequence length="371" mass="38077">MRDDRTGGVAVSWFVDAVVALVVVAAFWVPFVPRGAAGAPVAVGACVVVGGAVLLRWRWPTAATLAAAAATAVGWAVGASSDPMTAAAWCLYPLALRAGGGARRAGRLAGGVVAAAGVLAATSAGSSLVQRVLVSGIALGVAWLLGRAEARRAEAVRLAADRAAQVERMRTQAATAREVHDVVGHALTFIRAEADVARNLPGTDEQELRASLADIEQRARDALEEVQAFVRELRAGVPGAGATTAADPAQALPGLVAAARAGGLRVTSRLDLPDLDAATGHVVVRVVQEALSNVVRHAVASGCEVVVRERHDVLEVRVDDDGRGPADTPSWGAGLTGMRERVAAVGGELTVGRRPGGGTRVHARIPLEGRR</sequence>
<evidence type="ECO:0000256" key="1">
    <source>
        <dbReference type="ARBA" id="ARBA00000085"/>
    </source>
</evidence>
<keyword evidence="8" id="KW-0902">Two-component regulatory system</keyword>
<keyword evidence="6 12" id="KW-0418">Kinase</keyword>
<dbReference type="SUPFAM" id="SSF55874">
    <property type="entry name" value="ATPase domain of HSP90 chaperone/DNA topoisomerase II/histidine kinase"/>
    <property type="match status" value="1"/>
</dbReference>
<evidence type="ECO:0000256" key="5">
    <source>
        <dbReference type="ARBA" id="ARBA00022741"/>
    </source>
</evidence>
<keyword evidence="3" id="KW-0597">Phosphoprotein</keyword>
<dbReference type="PANTHER" id="PTHR24421:SF10">
    <property type="entry name" value="NITRATE_NITRITE SENSOR PROTEIN NARQ"/>
    <property type="match status" value="1"/>
</dbReference>
<dbReference type="RefSeq" id="WP_227575632.1">
    <property type="nucleotide sequence ID" value="NZ_CP101987.1"/>
</dbReference>
<feature type="transmembrane region" description="Helical" evidence="10">
    <location>
        <begin position="7"/>
        <end position="29"/>
    </location>
</feature>
<accession>A0ABY5KIM0</accession>
<proteinExistence type="predicted"/>
<gene>
    <name evidence="12" type="ORF">NP048_10890</name>
</gene>
<dbReference type="PANTHER" id="PTHR24421">
    <property type="entry name" value="NITRATE/NITRITE SENSOR PROTEIN NARX-RELATED"/>
    <property type="match status" value="1"/>
</dbReference>
<dbReference type="EMBL" id="CP101987">
    <property type="protein sequence ID" value="UUI70322.1"/>
    <property type="molecule type" value="Genomic_DNA"/>
</dbReference>
<comment type="catalytic activity">
    <reaction evidence="1">
        <text>ATP + protein L-histidine = ADP + protein N-phospho-L-histidine.</text>
        <dbReference type="EC" id="2.7.13.3"/>
    </reaction>
</comment>
<dbReference type="Gene3D" id="3.30.565.10">
    <property type="entry name" value="Histidine kinase-like ATPase, C-terminal domain"/>
    <property type="match status" value="1"/>
</dbReference>
<evidence type="ECO:0000256" key="2">
    <source>
        <dbReference type="ARBA" id="ARBA00012438"/>
    </source>
</evidence>
<dbReference type="Proteomes" id="UP001316384">
    <property type="component" value="Chromosome"/>
</dbReference>
<dbReference type="SMART" id="SM00387">
    <property type="entry name" value="HATPase_c"/>
    <property type="match status" value="1"/>
</dbReference>
<keyword evidence="10" id="KW-1133">Transmembrane helix</keyword>
<dbReference type="InterPro" id="IPR050482">
    <property type="entry name" value="Sensor_HK_TwoCompSys"/>
</dbReference>
<dbReference type="Pfam" id="PF07730">
    <property type="entry name" value="HisKA_3"/>
    <property type="match status" value="1"/>
</dbReference>
<keyword evidence="5" id="KW-0547">Nucleotide-binding</keyword>
<dbReference type="InterPro" id="IPR036890">
    <property type="entry name" value="HATPase_C_sf"/>
</dbReference>